<name>A0A4R3MQU5_9FIRM</name>
<dbReference type="Pfam" id="PF14034">
    <property type="entry name" value="Spore_YtrH"/>
    <property type="match status" value="1"/>
</dbReference>
<comment type="caution">
    <text evidence="2">The sequence shown here is derived from an EMBL/GenBank/DDBJ whole genome shotgun (WGS) entry which is preliminary data.</text>
</comment>
<keyword evidence="1" id="KW-0812">Transmembrane</keyword>
<keyword evidence="1" id="KW-0472">Membrane</keyword>
<feature type="transmembrane region" description="Helical" evidence="1">
    <location>
        <begin position="12"/>
        <end position="32"/>
    </location>
</feature>
<evidence type="ECO:0000256" key="1">
    <source>
        <dbReference type="SAM" id="Phobius"/>
    </source>
</evidence>
<accession>A0A4R3MQU5</accession>
<evidence type="ECO:0000313" key="2">
    <source>
        <dbReference type="EMBL" id="TCT15551.1"/>
    </source>
</evidence>
<keyword evidence="1" id="KW-1133">Transmembrane helix</keyword>
<reference evidence="2 3" key="1">
    <citation type="submission" date="2019-03" db="EMBL/GenBank/DDBJ databases">
        <title>Genomic Encyclopedia of Type Strains, Phase IV (KMG-IV): sequencing the most valuable type-strain genomes for metagenomic binning, comparative biology and taxonomic classification.</title>
        <authorList>
            <person name="Goeker M."/>
        </authorList>
    </citation>
    <scope>NUCLEOTIDE SEQUENCE [LARGE SCALE GENOMIC DNA]</scope>
    <source>
        <strain evidence="2 3">DSM 24629</strain>
    </source>
</reference>
<dbReference type="OrthoDB" id="2381692at2"/>
<gene>
    <name evidence="2" type="ORF">EDC18_103257</name>
</gene>
<dbReference type="AlphaFoldDB" id="A0A4R3MQU5"/>
<organism evidence="2 3">
    <name type="scientific">Natranaerovirga pectinivora</name>
    <dbReference type="NCBI Taxonomy" id="682400"/>
    <lineage>
        <taxon>Bacteria</taxon>
        <taxon>Bacillati</taxon>
        <taxon>Bacillota</taxon>
        <taxon>Clostridia</taxon>
        <taxon>Lachnospirales</taxon>
        <taxon>Natranaerovirgaceae</taxon>
        <taxon>Natranaerovirga</taxon>
    </lineage>
</organism>
<proteinExistence type="predicted"/>
<feature type="transmembrane region" description="Helical" evidence="1">
    <location>
        <begin position="52"/>
        <end position="72"/>
    </location>
</feature>
<dbReference type="EMBL" id="SMAL01000003">
    <property type="protein sequence ID" value="TCT15551.1"/>
    <property type="molecule type" value="Genomic_DNA"/>
</dbReference>
<protein>
    <submittedName>
        <fullName evidence="2">Sporulation protein YtrH</fullName>
    </submittedName>
</protein>
<sequence>MNSLIANILYNFLIAFGMIIGASLFAGFGAIINNQPPFKTMLDVAQGIKIWAVAAAIGGTFTSFEIIGSSLFKGEMRSIAKQVVFIIAALLGANLGFSVIKLFERCGSFWFS</sequence>
<keyword evidence="3" id="KW-1185">Reference proteome</keyword>
<dbReference type="RefSeq" id="WP_132251340.1">
    <property type="nucleotide sequence ID" value="NZ_SMAL01000003.1"/>
</dbReference>
<evidence type="ECO:0000313" key="3">
    <source>
        <dbReference type="Proteomes" id="UP000294902"/>
    </source>
</evidence>
<dbReference type="InterPro" id="IPR025689">
    <property type="entry name" value="Spore_YtrH"/>
</dbReference>
<dbReference type="Proteomes" id="UP000294902">
    <property type="component" value="Unassembled WGS sequence"/>
</dbReference>
<feature type="transmembrane region" description="Helical" evidence="1">
    <location>
        <begin position="84"/>
        <end position="103"/>
    </location>
</feature>